<accession>A0A183DRK0</accession>
<dbReference type="OrthoDB" id="8068875at2759"/>
<keyword evidence="3" id="KW-1185">Reference proteome</keyword>
<name>A0A183DRK0_9BILA</name>
<dbReference type="Gene3D" id="3.30.720.50">
    <property type="match status" value="1"/>
</dbReference>
<dbReference type="InterPro" id="IPR037197">
    <property type="entry name" value="WWE_dom_sf"/>
</dbReference>
<proteinExistence type="predicted"/>
<sequence length="265" mass="30516">MDLYIWKYWDAEERTGSFKWLNYPIAASHHLTNALLAGEKSCKVSVAGRQFLVDFVTMSQQNLDTRIERPIMITGRLKKGIRWDRAFRKSDAFEEWEEFLRERLVISTVTLLRLENIDESTVHAILILVTRITRDFKIANTFLEHEGIQALMKLSGVAVPAVAQLVTLIVRHCLDDEVAVGQIFEKAILLFRIPQTTRDWLHAIRVLAPLCAREPEIFLITMERVARRQKDEITVLPMGPTDPHFRTWAAQSPIKQVIVVSLVTN</sequence>
<evidence type="ECO:0000313" key="4">
    <source>
        <dbReference type="WBParaSite" id="GPUH_0001135401-mRNA-1"/>
    </source>
</evidence>
<dbReference type="Proteomes" id="UP000271098">
    <property type="component" value="Unassembled WGS sequence"/>
</dbReference>
<dbReference type="SMART" id="SM00678">
    <property type="entry name" value="WWE"/>
    <property type="match status" value="1"/>
</dbReference>
<dbReference type="GO" id="GO:0008270">
    <property type="term" value="F:zinc ion binding"/>
    <property type="evidence" value="ECO:0007669"/>
    <property type="project" value="InterPro"/>
</dbReference>
<feature type="domain" description="WWE" evidence="1">
    <location>
        <begin position="1"/>
        <end position="73"/>
    </location>
</feature>
<protein>
    <submittedName>
        <fullName evidence="4">WWE domain-containing protein</fullName>
    </submittedName>
</protein>
<reference evidence="4" key="1">
    <citation type="submission" date="2016-06" db="UniProtKB">
        <authorList>
            <consortium name="WormBaseParasite"/>
        </authorList>
    </citation>
    <scope>IDENTIFICATION</scope>
</reference>
<dbReference type="InterPro" id="IPR018123">
    <property type="entry name" value="WWE-dom_subgr"/>
</dbReference>
<dbReference type="WBParaSite" id="GPUH_0001135401-mRNA-1">
    <property type="protein sequence ID" value="GPUH_0001135401-mRNA-1"/>
    <property type="gene ID" value="GPUH_0001135401"/>
</dbReference>
<dbReference type="InterPro" id="IPR004170">
    <property type="entry name" value="WWE_dom"/>
</dbReference>
<dbReference type="EMBL" id="UYRT01078497">
    <property type="protein sequence ID" value="VDN18651.1"/>
    <property type="molecule type" value="Genomic_DNA"/>
</dbReference>
<dbReference type="SUPFAM" id="SSF117839">
    <property type="entry name" value="WWE domain"/>
    <property type="match status" value="1"/>
</dbReference>
<dbReference type="AlphaFoldDB" id="A0A183DRK0"/>
<evidence type="ECO:0000259" key="1">
    <source>
        <dbReference type="PROSITE" id="PS50918"/>
    </source>
</evidence>
<reference evidence="2 3" key="2">
    <citation type="submission" date="2018-11" db="EMBL/GenBank/DDBJ databases">
        <authorList>
            <consortium name="Pathogen Informatics"/>
        </authorList>
    </citation>
    <scope>NUCLEOTIDE SEQUENCE [LARGE SCALE GENOMIC DNA]</scope>
</reference>
<dbReference type="Pfam" id="PF02825">
    <property type="entry name" value="WWE"/>
    <property type="match status" value="1"/>
</dbReference>
<evidence type="ECO:0000313" key="2">
    <source>
        <dbReference type="EMBL" id="VDN18651.1"/>
    </source>
</evidence>
<dbReference type="PROSITE" id="PS50918">
    <property type="entry name" value="WWE"/>
    <property type="match status" value="1"/>
</dbReference>
<evidence type="ECO:0000313" key="3">
    <source>
        <dbReference type="Proteomes" id="UP000271098"/>
    </source>
</evidence>
<organism evidence="4">
    <name type="scientific">Gongylonema pulchrum</name>
    <dbReference type="NCBI Taxonomy" id="637853"/>
    <lineage>
        <taxon>Eukaryota</taxon>
        <taxon>Metazoa</taxon>
        <taxon>Ecdysozoa</taxon>
        <taxon>Nematoda</taxon>
        <taxon>Chromadorea</taxon>
        <taxon>Rhabditida</taxon>
        <taxon>Spirurina</taxon>
        <taxon>Spiruromorpha</taxon>
        <taxon>Spiruroidea</taxon>
        <taxon>Gongylonematidae</taxon>
        <taxon>Gongylonema</taxon>
    </lineage>
</organism>
<gene>
    <name evidence="2" type="ORF">GPUH_LOCUS11341</name>
</gene>